<dbReference type="EMBL" id="CM008049">
    <property type="protein sequence ID" value="PVH48527.1"/>
    <property type="molecule type" value="Genomic_DNA"/>
</dbReference>
<proteinExistence type="predicted"/>
<gene>
    <name evidence="2" type="ORF">PAHAL_4G349900</name>
</gene>
<protein>
    <submittedName>
        <fullName evidence="2">Uncharacterized protein</fullName>
    </submittedName>
</protein>
<feature type="region of interest" description="Disordered" evidence="1">
    <location>
        <begin position="50"/>
        <end position="89"/>
    </location>
</feature>
<evidence type="ECO:0000256" key="1">
    <source>
        <dbReference type="SAM" id="MobiDB-lite"/>
    </source>
</evidence>
<organism evidence="2">
    <name type="scientific">Panicum hallii</name>
    <dbReference type="NCBI Taxonomy" id="206008"/>
    <lineage>
        <taxon>Eukaryota</taxon>
        <taxon>Viridiplantae</taxon>
        <taxon>Streptophyta</taxon>
        <taxon>Embryophyta</taxon>
        <taxon>Tracheophyta</taxon>
        <taxon>Spermatophyta</taxon>
        <taxon>Magnoliopsida</taxon>
        <taxon>Liliopsida</taxon>
        <taxon>Poales</taxon>
        <taxon>Poaceae</taxon>
        <taxon>PACMAD clade</taxon>
        <taxon>Panicoideae</taxon>
        <taxon>Panicodae</taxon>
        <taxon>Paniceae</taxon>
        <taxon>Panicinae</taxon>
        <taxon>Panicum</taxon>
        <taxon>Panicum sect. Panicum</taxon>
    </lineage>
</organism>
<dbReference type="Proteomes" id="UP000243499">
    <property type="component" value="Chromosome 4"/>
</dbReference>
<evidence type="ECO:0000313" key="2">
    <source>
        <dbReference type="EMBL" id="PVH48527.1"/>
    </source>
</evidence>
<accession>A0A2T8JF31</accession>
<reference evidence="2" key="1">
    <citation type="submission" date="2018-04" db="EMBL/GenBank/DDBJ databases">
        <title>WGS assembly of Panicum hallii.</title>
        <authorList>
            <person name="Lovell J."/>
            <person name="Jenkins J."/>
            <person name="Lowry D."/>
            <person name="Mamidi S."/>
            <person name="Sreedasyam A."/>
            <person name="Weng X."/>
            <person name="Barry K."/>
            <person name="Bonette J."/>
            <person name="Campitelli B."/>
            <person name="Daum C."/>
            <person name="Gordon S."/>
            <person name="Gould B."/>
            <person name="Lipzen A."/>
            <person name="Macqueen A."/>
            <person name="Palacio-Mejia J."/>
            <person name="Plott C."/>
            <person name="Shakirov E."/>
            <person name="Shu S."/>
            <person name="Yoshinaga Y."/>
            <person name="Zane M."/>
            <person name="Rokhsar D."/>
            <person name="Grimwood J."/>
            <person name="Schmutz J."/>
            <person name="Juenger T."/>
        </authorList>
    </citation>
    <scope>NUCLEOTIDE SEQUENCE [LARGE SCALE GENOMIC DNA]</scope>
    <source>
        <strain evidence="2">FIL2</strain>
    </source>
</reference>
<name>A0A2T8JF31_9POAL</name>
<sequence>MSPWRDLLWVIPAFVAPIPSVTSSSVVSLQPILFLLQLQRRPTAYRDRRARDVDGGDHAGAGRPCVAGSLPARGAADGRGEPGRPQRPESTESCEVALVYGAAPAVPLLPVPFVLSLSASLAPLWLLPPACLPAPRPSGRPARVPCGAALAHCSPCVACGRWCRQPKCDD</sequence>
<dbReference type="AlphaFoldDB" id="A0A2T8JF31"/>
<dbReference type="Gramene" id="PVH48527">
    <property type="protein sequence ID" value="PVH48527"/>
    <property type="gene ID" value="PAHAL_4G349900"/>
</dbReference>
<feature type="compositionally biased region" description="Basic and acidic residues" evidence="1">
    <location>
        <begin position="76"/>
        <end position="89"/>
    </location>
</feature>